<name>A0A392W2S9_9FABA</name>
<comment type="caution">
    <text evidence="1">The sequence shown here is derived from an EMBL/GenBank/DDBJ whole genome shotgun (WGS) entry which is preliminary data.</text>
</comment>
<evidence type="ECO:0000313" key="2">
    <source>
        <dbReference type="Proteomes" id="UP000265520"/>
    </source>
</evidence>
<reference evidence="1 2" key="1">
    <citation type="journal article" date="2018" name="Front. Plant Sci.">
        <title>Red Clover (Trifolium pratense) and Zigzag Clover (T. medium) - A Picture of Genomic Similarities and Differences.</title>
        <authorList>
            <person name="Dluhosova J."/>
            <person name="Istvanek J."/>
            <person name="Nedelnik J."/>
            <person name="Repkova J."/>
        </authorList>
    </citation>
    <scope>NUCLEOTIDE SEQUENCE [LARGE SCALE GENOMIC DNA]</scope>
    <source>
        <strain evidence="2">cv. 10/8</strain>
        <tissue evidence="1">Leaf</tissue>
    </source>
</reference>
<accession>A0A392W2S9</accession>
<proteinExistence type="predicted"/>
<organism evidence="1 2">
    <name type="scientific">Trifolium medium</name>
    <dbReference type="NCBI Taxonomy" id="97028"/>
    <lineage>
        <taxon>Eukaryota</taxon>
        <taxon>Viridiplantae</taxon>
        <taxon>Streptophyta</taxon>
        <taxon>Embryophyta</taxon>
        <taxon>Tracheophyta</taxon>
        <taxon>Spermatophyta</taxon>
        <taxon>Magnoliopsida</taxon>
        <taxon>eudicotyledons</taxon>
        <taxon>Gunneridae</taxon>
        <taxon>Pentapetalae</taxon>
        <taxon>rosids</taxon>
        <taxon>fabids</taxon>
        <taxon>Fabales</taxon>
        <taxon>Fabaceae</taxon>
        <taxon>Papilionoideae</taxon>
        <taxon>50 kb inversion clade</taxon>
        <taxon>NPAAA clade</taxon>
        <taxon>Hologalegina</taxon>
        <taxon>IRL clade</taxon>
        <taxon>Trifolieae</taxon>
        <taxon>Trifolium</taxon>
    </lineage>
</organism>
<feature type="non-terminal residue" evidence="1">
    <location>
        <position position="1"/>
    </location>
</feature>
<protein>
    <submittedName>
        <fullName evidence="1">Uncharacterized protein</fullName>
    </submittedName>
</protein>
<dbReference type="AlphaFoldDB" id="A0A392W2S9"/>
<dbReference type="EMBL" id="LXQA011345352">
    <property type="protein sequence ID" value="MCI94033.1"/>
    <property type="molecule type" value="Genomic_DNA"/>
</dbReference>
<sequence>VGRKLHEAFMASSVPAIHARKKMKGG</sequence>
<keyword evidence="2" id="KW-1185">Reference proteome</keyword>
<evidence type="ECO:0000313" key="1">
    <source>
        <dbReference type="EMBL" id="MCI94033.1"/>
    </source>
</evidence>
<dbReference type="Proteomes" id="UP000265520">
    <property type="component" value="Unassembled WGS sequence"/>
</dbReference>